<proteinExistence type="predicted"/>
<dbReference type="KEGG" id="maqu:Maq22A_c23535"/>
<evidence type="ECO:0000256" key="1">
    <source>
        <dbReference type="SAM" id="MobiDB-lite"/>
    </source>
</evidence>
<feature type="region of interest" description="Disordered" evidence="1">
    <location>
        <begin position="1"/>
        <end position="30"/>
    </location>
</feature>
<reference evidence="2 3" key="1">
    <citation type="journal article" date="2015" name="Genome Announc.">
        <title>Complete Genome Sequence of Methylobacterium aquaticum Strain 22A, Isolated from Racomitrium japonicum Moss.</title>
        <authorList>
            <person name="Tani A."/>
            <person name="Ogura Y."/>
            <person name="Hayashi T."/>
            <person name="Kimbara K."/>
        </authorList>
    </citation>
    <scope>NUCLEOTIDE SEQUENCE [LARGE SCALE GENOMIC DNA]</scope>
    <source>
        <strain evidence="2 3">MA-22A</strain>
    </source>
</reference>
<organism evidence="2 3">
    <name type="scientific">Methylobacterium aquaticum</name>
    <dbReference type="NCBI Taxonomy" id="270351"/>
    <lineage>
        <taxon>Bacteria</taxon>
        <taxon>Pseudomonadati</taxon>
        <taxon>Pseudomonadota</taxon>
        <taxon>Alphaproteobacteria</taxon>
        <taxon>Hyphomicrobiales</taxon>
        <taxon>Methylobacteriaceae</taxon>
        <taxon>Methylobacterium</taxon>
    </lineage>
</organism>
<evidence type="ECO:0000313" key="3">
    <source>
        <dbReference type="Proteomes" id="UP000061432"/>
    </source>
</evidence>
<reference evidence="3" key="2">
    <citation type="submission" date="2015-01" db="EMBL/GenBank/DDBJ databases">
        <title>Complete genome sequence of Methylobacterium aquaticum strain 22A.</title>
        <authorList>
            <person name="Tani A."/>
            <person name="Ogura Y."/>
            <person name="Hayashi T."/>
        </authorList>
    </citation>
    <scope>NUCLEOTIDE SEQUENCE [LARGE SCALE GENOMIC DNA]</scope>
    <source>
        <strain evidence="3">MA-22A</strain>
    </source>
</reference>
<dbReference type="EMBL" id="AP014704">
    <property type="protein sequence ID" value="BAQ47656.1"/>
    <property type="molecule type" value="Genomic_DNA"/>
</dbReference>
<dbReference type="Proteomes" id="UP000061432">
    <property type="component" value="Chromosome"/>
</dbReference>
<sequence length="72" mass="7940">MGPLAVADHVRPGRDRHGVGDELREETPVPVRQRRKRVELAQQGMVVEHRTEPHGTYVPWGSNAFGAFGIGA</sequence>
<accession>A0A0C6F4L2</accession>
<name>A0A0C6F4L2_9HYPH</name>
<dbReference type="AlphaFoldDB" id="A0A0C6F4L2"/>
<evidence type="ECO:0000313" key="2">
    <source>
        <dbReference type="EMBL" id="BAQ47656.1"/>
    </source>
</evidence>
<gene>
    <name evidence="2" type="ORF">Maq22A_c23535</name>
</gene>
<feature type="compositionally biased region" description="Basic and acidic residues" evidence="1">
    <location>
        <begin position="8"/>
        <end position="27"/>
    </location>
</feature>
<protein>
    <submittedName>
        <fullName evidence="2">Uncharacterized protein</fullName>
    </submittedName>
</protein>
<dbReference type="PATRIC" id="fig|270351.10.peg.4526"/>